<feature type="compositionally biased region" description="Low complexity" evidence="1">
    <location>
        <begin position="150"/>
        <end position="160"/>
    </location>
</feature>
<gene>
    <name evidence="2" type="ORF">PHYPSEUDO_001615</name>
</gene>
<feature type="region of interest" description="Disordered" evidence="1">
    <location>
        <begin position="31"/>
        <end position="58"/>
    </location>
</feature>
<protein>
    <submittedName>
        <fullName evidence="2">Uncharacterized protein</fullName>
    </submittedName>
</protein>
<dbReference type="Proteomes" id="UP000694044">
    <property type="component" value="Unassembled WGS sequence"/>
</dbReference>
<evidence type="ECO:0000256" key="1">
    <source>
        <dbReference type="SAM" id="MobiDB-lite"/>
    </source>
</evidence>
<accession>A0A8T1VZH7</accession>
<dbReference type="OrthoDB" id="106065at2759"/>
<feature type="compositionally biased region" description="Polar residues" evidence="1">
    <location>
        <begin position="36"/>
        <end position="49"/>
    </location>
</feature>
<feature type="compositionally biased region" description="Low complexity" evidence="1">
    <location>
        <begin position="96"/>
        <end position="109"/>
    </location>
</feature>
<organism evidence="2 3">
    <name type="scientific">Phytophthora pseudosyringae</name>
    <dbReference type="NCBI Taxonomy" id="221518"/>
    <lineage>
        <taxon>Eukaryota</taxon>
        <taxon>Sar</taxon>
        <taxon>Stramenopiles</taxon>
        <taxon>Oomycota</taxon>
        <taxon>Peronosporomycetes</taxon>
        <taxon>Peronosporales</taxon>
        <taxon>Peronosporaceae</taxon>
        <taxon>Phytophthora</taxon>
    </lineage>
</organism>
<reference evidence="2" key="1">
    <citation type="submission" date="2021-02" db="EMBL/GenBank/DDBJ databases">
        <authorList>
            <person name="Palmer J.M."/>
        </authorList>
    </citation>
    <scope>NUCLEOTIDE SEQUENCE</scope>
    <source>
        <strain evidence="2">SCRP734</strain>
    </source>
</reference>
<proteinExistence type="predicted"/>
<evidence type="ECO:0000313" key="3">
    <source>
        <dbReference type="Proteomes" id="UP000694044"/>
    </source>
</evidence>
<keyword evidence="3" id="KW-1185">Reference proteome</keyword>
<comment type="caution">
    <text evidence="2">The sequence shown here is derived from an EMBL/GenBank/DDBJ whole genome shotgun (WGS) entry which is preliminary data.</text>
</comment>
<name>A0A8T1VZH7_9STRA</name>
<feature type="region of interest" description="Disordered" evidence="1">
    <location>
        <begin position="81"/>
        <end position="173"/>
    </location>
</feature>
<dbReference type="AlphaFoldDB" id="A0A8T1VZH7"/>
<sequence>MSDRNNARRQQPEAKNEVHVVVSRYALALQRKNQKLRSSGASRKTNSIPSVRNSSSRHVVRALSVPAANEDPFVSVKTSAGAIHTSNEQQKRSNSKRSASLGRRASSLKELGLRPTPRPAFPTRISSSDMKEGKRLATATEEPPECGVASKLSSSSSVTRSESDHPGTDLEANAGADVITAQASASKEIDELELLNSVNCQLCFAEAKAEDSFRRQEQRAQSQMLAAWEILQPKLHQLQETSLRLECERHANLVETHIENVSELSAQLAEYLPRVLASISQFCTSVQIALNRLTCSGISCTNPLQLKQHMEALSLGLDNLLEWVEVTHVGDIISSSVSADYGMQRLSEQSATALLQIAHLVMELRVQDKSDKWLPYTRMTTWSDHSR</sequence>
<dbReference type="EMBL" id="JAGDFM010000124">
    <property type="protein sequence ID" value="KAG7385313.1"/>
    <property type="molecule type" value="Genomic_DNA"/>
</dbReference>
<evidence type="ECO:0000313" key="2">
    <source>
        <dbReference type="EMBL" id="KAG7385313.1"/>
    </source>
</evidence>